<feature type="region of interest" description="Disordered" evidence="1">
    <location>
        <begin position="246"/>
        <end position="327"/>
    </location>
</feature>
<feature type="compositionally biased region" description="Basic residues" evidence="1">
    <location>
        <begin position="286"/>
        <end position="302"/>
    </location>
</feature>
<reference evidence="2" key="1">
    <citation type="submission" date="2020-02" db="EMBL/GenBank/DDBJ databases">
        <authorList>
            <person name="Meier V. D."/>
        </authorList>
    </citation>
    <scope>NUCLEOTIDE SEQUENCE</scope>
    <source>
        <strain evidence="2">AVDCRST_MAG54</strain>
    </source>
</reference>
<protein>
    <submittedName>
        <fullName evidence="2">Uncharacterized MFS-type transporter</fullName>
    </submittedName>
</protein>
<feature type="region of interest" description="Disordered" evidence="1">
    <location>
        <begin position="194"/>
        <end position="222"/>
    </location>
</feature>
<evidence type="ECO:0000256" key="1">
    <source>
        <dbReference type="SAM" id="MobiDB-lite"/>
    </source>
</evidence>
<feature type="compositionally biased region" description="Basic and acidic residues" evidence="1">
    <location>
        <begin position="36"/>
        <end position="53"/>
    </location>
</feature>
<gene>
    <name evidence="2" type="ORF">AVDCRST_MAG54-403</name>
</gene>
<organism evidence="2">
    <name type="scientific">uncultured Actinomycetospora sp</name>
    <dbReference type="NCBI Taxonomy" id="1135996"/>
    <lineage>
        <taxon>Bacteria</taxon>
        <taxon>Bacillati</taxon>
        <taxon>Actinomycetota</taxon>
        <taxon>Actinomycetes</taxon>
        <taxon>Pseudonocardiales</taxon>
        <taxon>Pseudonocardiaceae</taxon>
        <taxon>Actinomycetospora</taxon>
        <taxon>environmental samples</taxon>
    </lineage>
</organism>
<dbReference type="EMBL" id="CADCTH010000056">
    <property type="protein sequence ID" value="CAA9217432.1"/>
    <property type="molecule type" value="Genomic_DNA"/>
</dbReference>
<feature type="compositionally biased region" description="Basic residues" evidence="1">
    <location>
        <begin position="170"/>
        <end position="180"/>
    </location>
</feature>
<dbReference type="AlphaFoldDB" id="A0A6J4H9Q6"/>
<feature type="compositionally biased region" description="Low complexity" evidence="1">
    <location>
        <begin position="274"/>
        <end position="285"/>
    </location>
</feature>
<accession>A0A6J4H9Q6</accession>
<proteinExistence type="predicted"/>
<feature type="compositionally biased region" description="Basic and acidic residues" evidence="1">
    <location>
        <begin position="261"/>
        <end position="271"/>
    </location>
</feature>
<feature type="region of interest" description="Disordered" evidence="1">
    <location>
        <begin position="1"/>
        <end position="180"/>
    </location>
</feature>
<name>A0A6J4H9Q6_9PSEU</name>
<feature type="non-terminal residue" evidence="2">
    <location>
        <position position="1"/>
    </location>
</feature>
<sequence>AGRPARRGVLALGLPGQRARRAGRAGRGAPGAAARGGDRGRRPSRRPGRDRAGGRGRGAGLRAGPGARRRVGVGPGDRRARGGRARPRRRRAPLSPPPGPRARPRRGADPGRGARGAGDGRVLDRFRRHARRERPLPDRHVGVVGAGGGPRARARTAGGGRRVAADRPPHRALRHRRGRRRRWAGVRRGTGVVVPAPGCRPGLPDRDAAGAAPDRPRGGPGAAVAVLGRRGGAAVAPLGHRVVADHDRAPGGLGPGCRAARVGDRHPDHRPARGARAGAGRLGVPRGRRGGRRRRRRGRRPGRAGGRPAVEDRPRSTYGLPGGACGV</sequence>
<feature type="non-terminal residue" evidence="2">
    <location>
        <position position="327"/>
    </location>
</feature>
<evidence type="ECO:0000313" key="2">
    <source>
        <dbReference type="EMBL" id="CAA9217432.1"/>
    </source>
</evidence>
<feature type="compositionally biased region" description="Basic residues" evidence="1">
    <location>
        <begin position="81"/>
        <end position="92"/>
    </location>
</feature>